<evidence type="ECO:0000313" key="2">
    <source>
        <dbReference type="Proteomes" id="UP000193570"/>
    </source>
</evidence>
<accession>A0A1X6YBA4</accession>
<proteinExistence type="predicted"/>
<dbReference type="Proteomes" id="UP000193570">
    <property type="component" value="Unassembled WGS sequence"/>
</dbReference>
<dbReference type="EMBL" id="FWFK01000001">
    <property type="protein sequence ID" value="SLN15794.1"/>
    <property type="molecule type" value="Genomic_DNA"/>
</dbReference>
<evidence type="ECO:0000313" key="1">
    <source>
        <dbReference type="EMBL" id="SLN15794.1"/>
    </source>
</evidence>
<evidence type="ECO:0008006" key="3">
    <source>
        <dbReference type="Google" id="ProtNLM"/>
    </source>
</evidence>
<dbReference type="AlphaFoldDB" id="A0A1X6YBA4"/>
<name>A0A1X6YBA4_9RHOB</name>
<gene>
    <name evidence="1" type="ORF">ROJ8625_00516</name>
</gene>
<reference evidence="1 2" key="1">
    <citation type="submission" date="2017-03" db="EMBL/GenBank/DDBJ databases">
        <authorList>
            <person name="Afonso C.L."/>
            <person name="Miller P.J."/>
            <person name="Scott M.A."/>
            <person name="Spackman E."/>
            <person name="Goraichik I."/>
            <person name="Dimitrov K.M."/>
            <person name="Suarez D.L."/>
            <person name="Swayne D.E."/>
        </authorList>
    </citation>
    <scope>NUCLEOTIDE SEQUENCE [LARGE SCALE GENOMIC DNA]</scope>
    <source>
        <strain evidence="1 2">CECT 8625</strain>
    </source>
</reference>
<dbReference type="RefSeq" id="WP_085790264.1">
    <property type="nucleotide sequence ID" value="NZ_FWFK01000001.1"/>
</dbReference>
<dbReference type="OrthoDB" id="7867799at2"/>
<keyword evidence="2" id="KW-1185">Reference proteome</keyword>
<sequence length="72" mass="7971">MAQSAPADFSTADSLVSRLSQGLSRGLTFLIENNPRYGKIAAVNRMTDDELAARGTSRADMVRRAFQDQFYL</sequence>
<protein>
    <recommendedName>
        <fullName evidence="3">DUF1127 domain-containing protein</fullName>
    </recommendedName>
</protein>
<organism evidence="1 2">
    <name type="scientific">Roseivivax jejudonensis</name>
    <dbReference type="NCBI Taxonomy" id="1529041"/>
    <lineage>
        <taxon>Bacteria</taxon>
        <taxon>Pseudomonadati</taxon>
        <taxon>Pseudomonadota</taxon>
        <taxon>Alphaproteobacteria</taxon>
        <taxon>Rhodobacterales</taxon>
        <taxon>Roseobacteraceae</taxon>
        <taxon>Roseivivax</taxon>
    </lineage>
</organism>